<dbReference type="GO" id="GO:0022857">
    <property type="term" value="F:transmembrane transporter activity"/>
    <property type="evidence" value="ECO:0007669"/>
    <property type="project" value="TreeGrafter"/>
</dbReference>
<evidence type="ECO:0000259" key="9">
    <source>
        <dbReference type="Pfam" id="PF12704"/>
    </source>
</evidence>
<dbReference type="STRING" id="1798550.A2927_01225"/>
<evidence type="ECO:0000256" key="7">
    <source>
        <dbReference type="SAM" id="Phobius"/>
    </source>
</evidence>
<keyword evidence="4 7" id="KW-1133">Transmembrane helix</keyword>
<feature type="transmembrane region" description="Helical" evidence="7">
    <location>
        <begin position="282"/>
        <end position="307"/>
    </location>
</feature>
<evidence type="ECO:0000256" key="3">
    <source>
        <dbReference type="ARBA" id="ARBA00022692"/>
    </source>
</evidence>
<comment type="caution">
    <text evidence="10">The sequence shown here is derived from an EMBL/GenBank/DDBJ whole genome shotgun (WGS) entry which is preliminary data.</text>
</comment>
<dbReference type="EMBL" id="MHKL01000006">
    <property type="protein sequence ID" value="OGY89844.1"/>
    <property type="molecule type" value="Genomic_DNA"/>
</dbReference>
<evidence type="ECO:0000256" key="2">
    <source>
        <dbReference type="ARBA" id="ARBA00022475"/>
    </source>
</evidence>
<dbReference type="Pfam" id="PF12704">
    <property type="entry name" value="MacB_PCD"/>
    <property type="match status" value="1"/>
</dbReference>
<proteinExistence type="inferred from homology"/>
<keyword evidence="5 7" id="KW-0472">Membrane</keyword>
<dbReference type="InterPro" id="IPR050250">
    <property type="entry name" value="Macrolide_Exporter_MacB"/>
</dbReference>
<comment type="similarity">
    <text evidence="6">Belongs to the ABC-4 integral membrane protein family.</text>
</comment>
<comment type="subcellular location">
    <subcellularLocation>
        <location evidence="1">Cell membrane</location>
        <topology evidence="1">Multi-pass membrane protein</topology>
    </subcellularLocation>
</comment>
<gene>
    <name evidence="10" type="ORF">A2927_01225</name>
</gene>
<dbReference type="GO" id="GO:0005886">
    <property type="term" value="C:plasma membrane"/>
    <property type="evidence" value="ECO:0007669"/>
    <property type="project" value="UniProtKB-SubCell"/>
</dbReference>
<dbReference type="AlphaFoldDB" id="A0A1G2BKX5"/>
<keyword evidence="3 7" id="KW-0812">Transmembrane</keyword>
<dbReference type="InterPro" id="IPR003838">
    <property type="entry name" value="ABC3_permease_C"/>
</dbReference>
<sequence>MDLSIIKISLSSLWRNRLRSFLTIAGIVIGIMAVIIVFSAGEGLRGLIMAQVESWGSDFIEVETKVPSAAQASAENAMGQASITTLKNADGQAVAKAPNIKDVYSAVMGQAVVVTDQDSDITQLWGTTASFLNIDSGKVALGRFFTDEEDESLARVAVLGSEAKVKFFGDSDPLGKSLKIGRHNFKVIGVMASKGAIMYMNMDEFIYLPLTSLQKLIMGIDHISFVIAKLKNTDLTAATADDLKILMRERHNITEADKEDFAVTTMVDAIDTLNKILGGVSLLLIAIAAVSLIVGGVGIMNIMLVSVTERTSEIGLRKAVGASEKKIMLQFLWEAVFLTFLGGVVGIALGIGLSFVISLAAASQGFNWVFVIKPMSLVWAVGVSVLIGLSFGLYPAQKAAKMDPIEALRFEV</sequence>
<protein>
    <recommendedName>
        <fullName evidence="12">Multidrug ABC transporter substrate-binding protein</fullName>
    </recommendedName>
</protein>
<evidence type="ECO:0000313" key="10">
    <source>
        <dbReference type="EMBL" id="OGY89844.1"/>
    </source>
</evidence>
<evidence type="ECO:0000256" key="4">
    <source>
        <dbReference type="ARBA" id="ARBA00022989"/>
    </source>
</evidence>
<feature type="transmembrane region" description="Helical" evidence="7">
    <location>
        <begin position="377"/>
        <end position="396"/>
    </location>
</feature>
<reference evidence="10 11" key="1">
    <citation type="journal article" date="2016" name="Nat. Commun.">
        <title>Thousands of microbial genomes shed light on interconnected biogeochemical processes in an aquifer system.</title>
        <authorList>
            <person name="Anantharaman K."/>
            <person name="Brown C.T."/>
            <person name="Hug L.A."/>
            <person name="Sharon I."/>
            <person name="Castelle C.J."/>
            <person name="Probst A.J."/>
            <person name="Thomas B.C."/>
            <person name="Singh A."/>
            <person name="Wilkins M.J."/>
            <person name="Karaoz U."/>
            <person name="Brodie E.L."/>
            <person name="Williams K.H."/>
            <person name="Hubbard S.S."/>
            <person name="Banfield J.F."/>
        </authorList>
    </citation>
    <scope>NUCLEOTIDE SEQUENCE [LARGE SCALE GENOMIC DNA]</scope>
</reference>
<evidence type="ECO:0000313" key="11">
    <source>
        <dbReference type="Proteomes" id="UP000178849"/>
    </source>
</evidence>
<dbReference type="PANTHER" id="PTHR30572:SF4">
    <property type="entry name" value="ABC TRANSPORTER PERMEASE YTRF"/>
    <property type="match status" value="1"/>
</dbReference>
<dbReference type="Proteomes" id="UP000178849">
    <property type="component" value="Unassembled WGS sequence"/>
</dbReference>
<keyword evidence="2" id="KW-1003">Cell membrane</keyword>
<evidence type="ECO:0008006" key="12">
    <source>
        <dbReference type="Google" id="ProtNLM"/>
    </source>
</evidence>
<feature type="domain" description="ABC3 transporter permease C-terminal" evidence="8">
    <location>
        <begin position="286"/>
        <end position="404"/>
    </location>
</feature>
<evidence type="ECO:0000256" key="6">
    <source>
        <dbReference type="ARBA" id="ARBA00038076"/>
    </source>
</evidence>
<feature type="transmembrane region" description="Helical" evidence="7">
    <location>
        <begin position="328"/>
        <end position="357"/>
    </location>
</feature>
<dbReference type="Pfam" id="PF02687">
    <property type="entry name" value="FtsX"/>
    <property type="match status" value="1"/>
</dbReference>
<organism evidence="10 11">
    <name type="scientific">Candidatus Komeilibacteria bacterium RIFCSPLOWO2_01_FULL_45_10</name>
    <dbReference type="NCBI Taxonomy" id="1798550"/>
    <lineage>
        <taxon>Bacteria</taxon>
        <taxon>Candidatus Komeiliibacteriota</taxon>
    </lineage>
</organism>
<name>A0A1G2BKX5_9BACT</name>
<evidence type="ECO:0000256" key="5">
    <source>
        <dbReference type="ARBA" id="ARBA00023136"/>
    </source>
</evidence>
<dbReference type="PANTHER" id="PTHR30572">
    <property type="entry name" value="MEMBRANE COMPONENT OF TRANSPORTER-RELATED"/>
    <property type="match status" value="1"/>
</dbReference>
<dbReference type="InterPro" id="IPR025857">
    <property type="entry name" value="MacB_PCD"/>
</dbReference>
<feature type="domain" description="MacB-like periplasmic core" evidence="9">
    <location>
        <begin position="20"/>
        <end position="244"/>
    </location>
</feature>
<feature type="transmembrane region" description="Helical" evidence="7">
    <location>
        <begin position="21"/>
        <end position="41"/>
    </location>
</feature>
<evidence type="ECO:0000256" key="1">
    <source>
        <dbReference type="ARBA" id="ARBA00004651"/>
    </source>
</evidence>
<evidence type="ECO:0000259" key="8">
    <source>
        <dbReference type="Pfam" id="PF02687"/>
    </source>
</evidence>
<accession>A0A1G2BKX5</accession>